<keyword evidence="2" id="KW-0540">Nuclease</keyword>
<dbReference type="PANTHER" id="PTHR33397">
    <property type="entry name" value="UPF0331 PROTEIN YUTE"/>
    <property type="match status" value="1"/>
</dbReference>
<dbReference type="PANTHER" id="PTHR33397:SF5">
    <property type="entry name" value="RNASE YUTE-RELATED"/>
    <property type="match status" value="1"/>
</dbReference>
<gene>
    <name evidence="5" type="ORF">COV02_00900</name>
</gene>
<comment type="similarity">
    <text evidence="4">Belongs to the HepT RNase toxin family.</text>
</comment>
<dbReference type="InterPro" id="IPR008201">
    <property type="entry name" value="HepT-like"/>
</dbReference>
<dbReference type="InterPro" id="IPR037038">
    <property type="entry name" value="HepT-like_sf"/>
</dbReference>
<dbReference type="AlphaFoldDB" id="A0A2M8LAU9"/>
<dbReference type="GO" id="GO:0004540">
    <property type="term" value="F:RNA nuclease activity"/>
    <property type="evidence" value="ECO:0007669"/>
    <property type="project" value="InterPro"/>
</dbReference>
<keyword evidence="3" id="KW-0378">Hydrolase</keyword>
<name>A0A2M8LAU9_9BACT</name>
<dbReference type="GO" id="GO:0016787">
    <property type="term" value="F:hydrolase activity"/>
    <property type="evidence" value="ECO:0007669"/>
    <property type="project" value="UniProtKB-KW"/>
</dbReference>
<evidence type="ECO:0000256" key="2">
    <source>
        <dbReference type="ARBA" id="ARBA00022722"/>
    </source>
</evidence>
<dbReference type="Proteomes" id="UP000230959">
    <property type="component" value="Unassembled WGS sequence"/>
</dbReference>
<proteinExistence type="inferred from homology"/>
<dbReference type="InterPro" id="IPR052379">
    <property type="entry name" value="Type_VII_TA_RNase"/>
</dbReference>
<keyword evidence="1" id="KW-1277">Toxin-antitoxin system</keyword>
<comment type="caution">
    <text evidence="5">The sequence shown here is derived from an EMBL/GenBank/DDBJ whole genome shotgun (WGS) entry which is preliminary data.</text>
</comment>
<evidence type="ECO:0000256" key="4">
    <source>
        <dbReference type="ARBA" id="ARBA00024207"/>
    </source>
</evidence>
<dbReference type="Pfam" id="PF01934">
    <property type="entry name" value="HepT-like"/>
    <property type="match status" value="1"/>
</dbReference>
<sequence>MTIDKKTIQEKLFKLQESIKVLNELKDEPQKTFLNDPKTNGAAMFNLIISIELIVDIGNHILTEAFQRPAKTYRDVIIELGKAGVFPEEFSARNEFMADFRNKLIHDYDRVSLEKVYEILQKAPDVFREFAKYFVNFLEKNND</sequence>
<evidence type="ECO:0000313" key="6">
    <source>
        <dbReference type="Proteomes" id="UP000230959"/>
    </source>
</evidence>
<evidence type="ECO:0000313" key="5">
    <source>
        <dbReference type="EMBL" id="PJE73757.1"/>
    </source>
</evidence>
<protein>
    <recommendedName>
        <fullName evidence="7">DUF86 domain-containing protein</fullName>
    </recommendedName>
</protein>
<accession>A0A2M8LAU9</accession>
<evidence type="ECO:0000256" key="3">
    <source>
        <dbReference type="ARBA" id="ARBA00022801"/>
    </source>
</evidence>
<dbReference type="Gene3D" id="1.20.120.580">
    <property type="entry name" value="bsu32300-like"/>
    <property type="match status" value="1"/>
</dbReference>
<evidence type="ECO:0008006" key="7">
    <source>
        <dbReference type="Google" id="ProtNLM"/>
    </source>
</evidence>
<reference evidence="6" key="1">
    <citation type="submission" date="2017-09" db="EMBL/GenBank/DDBJ databases">
        <title>Depth-based differentiation of microbial function through sediment-hosted aquifers and enrichment of novel symbionts in the deep terrestrial subsurface.</title>
        <authorList>
            <person name="Probst A.J."/>
            <person name="Ladd B."/>
            <person name="Jarett J.K."/>
            <person name="Geller-Mcgrath D.E."/>
            <person name="Sieber C.M.K."/>
            <person name="Emerson J.B."/>
            <person name="Anantharaman K."/>
            <person name="Thomas B.C."/>
            <person name="Malmstrom R."/>
            <person name="Stieglmeier M."/>
            <person name="Klingl A."/>
            <person name="Woyke T."/>
            <person name="Ryan C.M."/>
            <person name="Banfield J.F."/>
        </authorList>
    </citation>
    <scope>NUCLEOTIDE SEQUENCE [LARGE SCALE GENOMIC DNA]</scope>
</reference>
<evidence type="ECO:0000256" key="1">
    <source>
        <dbReference type="ARBA" id="ARBA00022649"/>
    </source>
</evidence>
<organism evidence="5 6">
    <name type="scientific">Candidatus Terrybacteria bacterium CG10_big_fil_rev_8_21_14_0_10_41_10</name>
    <dbReference type="NCBI Taxonomy" id="1975026"/>
    <lineage>
        <taxon>Bacteria</taxon>
        <taxon>Candidatus Terryibacteriota</taxon>
    </lineage>
</organism>
<dbReference type="EMBL" id="PFER01000014">
    <property type="protein sequence ID" value="PJE73757.1"/>
    <property type="molecule type" value="Genomic_DNA"/>
</dbReference>
<dbReference type="GO" id="GO:0110001">
    <property type="term" value="C:toxin-antitoxin complex"/>
    <property type="evidence" value="ECO:0007669"/>
    <property type="project" value="InterPro"/>
</dbReference>
<dbReference type="NCBIfam" id="NF047751">
    <property type="entry name" value="HepT_toxin"/>
    <property type="match status" value="1"/>
</dbReference>